<dbReference type="PROSITE" id="PS50894">
    <property type="entry name" value="HPT"/>
    <property type="match status" value="1"/>
</dbReference>
<dbReference type="InterPro" id="IPR011006">
    <property type="entry name" value="CheY-like_superfamily"/>
</dbReference>
<keyword evidence="16" id="KW-0131">Cell cycle</keyword>
<dbReference type="GO" id="GO:0005886">
    <property type="term" value="C:plasma membrane"/>
    <property type="evidence" value="ECO:0007669"/>
    <property type="project" value="UniProtKB-SubCell"/>
</dbReference>
<evidence type="ECO:0000259" key="27">
    <source>
        <dbReference type="PROSITE" id="PS50894"/>
    </source>
</evidence>
<protein>
    <recommendedName>
        <fullName evidence="18">Virulence sensor protein BvgS</fullName>
        <ecNumber evidence="3">2.7.13.3</ecNumber>
    </recommendedName>
</protein>
<dbReference type="Gene3D" id="3.30.450.40">
    <property type="match status" value="1"/>
</dbReference>
<dbReference type="SUPFAM" id="SSF47384">
    <property type="entry name" value="Homodimeric domain of signal transducing histidine kinase"/>
    <property type="match status" value="1"/>
</dbReference>
<dbReference type="InterPro" id="IPR035965">
    <property type="entry name" value="PAS-like_dom_sf"/>
</dbReference>
<dbReference type="GO" id="GO:0005524">
    <property type="term" value="F:ATP binding"/>
    <property type="evidence" value="ECO:0007669"/>
    <property type="project" value="UniProtKB-KW"/>
</dbReference>
<dbReference type="InterPro" id="IPR013767">
    <property type="entry name" value="PAS_fold"/>
</dbReference>
<evidence type="ECO:0000256" key="5">
    <source>
        <dbReference type="ARBA" id="ARBA00022553"/>
    </source>
</evidence>
<evidence type="ECO:0000256" key="14">
    <source>
        <dbReference type="ARBA" id="ARBA00023026"/>
    </source>
</evidence>
<evidence type="ECO:0000259" key="24">
    <source>
        <dbReference type="PROSITE" id="PS50110"/>
    </source>
</evidence>
<feature type="domain" description="Histidine kinase" evidence="23">
    <location>
        <begin position="1030"/>
        <end position="1250"/>
    </location>
</feature>
<reference evidence="28 29" key="1">
    <citation type="submission" date="2020-02" db="EMBL/GenBank/DDBJ databases">
        <title>Ideonella bacterium strain TBM-1.</title>
        <authorList>
            <person name="Chen W.-M."/>
        </authorList>
    </citation>
    <scope>NUCLEOTIDE SEQUENCE [LARGE SCALE GENOMIC DNA]</scope>
    <source>
        <strain evidence="28 29">TBM-1</strain>
    </source>
</reference>
<dbReference type="PROSITE" id="PS50110">
    <property type="entry name" value="RESPONSE_REGULATORY"/>
    <property type="match status" value="1"/>
</dbReference>
<dbReference type="Pfam" id="PF13185">
    <property type="entry name" value="GAF_2"/>
    <property type="match status" value="1"/>
</dbReference>
<dbReference type="EC" id="2.7.13.3" evidence="3"/>
<evidence type="ECO:0000256" key="13">
    <source>
        <dbReference type="ARBA" id="ARBA00023012"/>
    </source>
</evidence>
<dbReference type="FunFam" id="3.30.565.10:FF:000010">
    <property type="entry name" value="Sensor histidine kinase RcsC"/>
    <property type="match status" value="1"/>
</dbReference>
<dbReference type="PROSITE" id="PS50109">
    <property type="entry name" value="HIS_KIN"/>
    <property type="match status" value="1"/>
</dbReference>
<keyword evidence="11" id="KW-0067">ATP-binding</keyword>
<dbReference type="InterPro" id="IPR003661">
    <property type="entry name" value="HisK_dim/P_dom"/>
</dbReference>
<dbReference type="InterPro" id="IPR036097">
    <property type="entry name" value="HisK_dim/P_sf"/>
</dbReference>
<evidence type="ECO:0000256" key="4">
    <source>
        <dbReference type="ARBA" id="ARBA00022475"/>
    </source>
</evidence>
<evidence type="ECO:0000256" key="7">
    <source>
        <dbReference type="ARBA" id="ARBA00022692"/>
    </source>
</evidence>
<evidence type="ECO:0000256" key="1">
    <source>
        <dbReference type="ARBA" id="ARBA00000085"/>
    </source>
</evidence>
<dbReference type="InterPro" id="IPR000014">
    <property type="entry name" value="PAS"/>
</dbReference>
<dbReference type="InterPro" id="IPR000700">
    <property type="entry name" value="PAS-assoc_C"/>
</dbReference>
<dbReference type="InterPro" id="IPR029016">
    <property type="entry name" value="GAF-like_dom_sf"/>
</dbReference>
<feature type="domain" description="PAS" evidence="25">
    <location>
        <begin position="255"/>
        <end position="303"/>
    </location>
</feature>
<dbReference type="InterPro" id="IPR036890">
    <property type="entry name" value="HATPase_C_sf"/>
</dbReference>
<comment type="function">
    <text evidence="17">Member of the two-component regulatory system BvgS/BvgA. Phosphorylates BvgA via a four-step phosphorelay in response to environmental signals.</text>
</comment>
<evidence type="ECO:0000259" key="25">
    <source>
        <dbReference type="PROSITE" id="PS50112"/>
    </source>
</evidence>
<dbReference type="Gene3D" id="1.10.287.130">
    <property type="match status" value="1"/>
</dbReference>
<keyword evidence="8" id="KW-0732">Signal</keyword>
<dbReference type="Pfam" id="PF00072">
    <property type="entry name" value="Response_reg"/>
    <property type="match status" value="1"/>
</dbReference>
<dbReference type="InterPro" id="IPR036641">
    <property type="entry name" value="HPT_dom_sf"/>
</dbReference>
<dbReference type="Pfam" id="PF02518">
    <property type="entry name" value="HATPase_c"/>
    <property type="match status" value="1"/>
</dbReference>
<dbReference type="PRINTS" id="PR00344">
    <property type="entry name" value="BCTRLSENSOR"/>
</dbReference>
<dbReference type="NCBIfam" id="TIGR00229">
    <property type="entry name" value="sensory_box"/>
    <property type="match status" value="4"/>
</dbReference>
<evidence type="ECO:0000256" key="21">
    <source>
        <dbReference type="SAM" id="Coils"/>
    </source>
</evidence>
<dbReference type="SUPFAM" id="SSF55874">
    <property type="entry name" value="ATPase domain of HSP90 chaperone/DNA topoisomerase II/histidine kinase"/>
    <property type="match status" value="1"/>
</dbReference>
<proteinExistence type="predicted"/>
<dbReference type="FunFam" id="1.10.287.130:FF:000038">
    <property type="entry name" value="Sensory transduction histidine kinase"/>
    <property type="match status" value="1"/>
</dbReference>
<dbReference type="EMBL" id="JAAGOH010000029">
    <property type="protein sequence ID" value="NDY93178.1"/>
    <property type="molecule type" value="Genomic_DNA"/>
</dbReference>
<evidence type="ECO:0000256" key="22">
    <source>
        <dbReference type="SAM" id="MobiDB-lite"/>
    </source>
</evidence>
<dbReference type="CDD" id="cd17546">
    <property type="entry name" value="REC_hyHK_CKI1_RcsC-like"/>
    <property type="match status" value="1"/>
</dbReference>
<dbReference type="SMART" id="SM00091">
    <property type="entry name" value="PAS"/>
    <property type="match status" value="4"/>
</dbReference>
<feature type="domain" description="HPt" evidence="27">
    <location>
        <begin position="1449"/>
        <end position="1560"/>
    </location>
</feature>
<dbReference type="CDD" id="cd00130">
    <property type="entry name" value="PAS"/>
    <property type="match status" value="4"/>
</dbReference>
<dbReference type="InterPro" id="IPR003018">
    <property type="entry name" value="GAF"/>
</dbReference>
<dbReference type="PROSITE" id="PS50112">
    <property type="entry name" value="PAS"/>
    <property type="match status" value="3"/>
</dbReference>
<keyword evidence="6" id="KW-0808">Transferase</keyword>
<keyword evidence="5 20" id="KW-0597">Phosphoprotein</keyword>
<feature type="domain" description="PAS" evidence="25">
    <location>
        <begin position="377"/>
        <end position="448"/>
    </location>
</feature>
<gene>
    <name evidence="28" type="ORF">G3A44_18450</name>
</gene>
<name>A0A7C9TLH6_9BURK</name>
<dbReference type="SUPFAM" id="SSF55785">
    <property type="entry name" value="PYP-like sensor domain (PAS domain)"/>
    <property type="match status" value="4"/>
</dbReference>
<evidence type="ECO:0000313" key="29">
    <source>
        <dbReference type="Proteomes" id="UP000484255"/>
    </source>
</evidence>
<feature type="modified residue" description="4-aspartylphosphate" evidence="20">
    <location>
        <position position="1321"/>
    </location>
</feature>
<dbReference type="InterPro" id="IPR001610">
    <property type="entry name" value="PAC"/>
</dbReference>
<evidence type="ECO:0000259" key="23">
    <source>
        <dbReference type="PROSITE" id="PS50109"/>
    </source>
</evidence>
<dbReference type="InterPro" id="IPR004358">
    <property type="entry name" value="Sig_transdc_His_kin-like_C"/>
</dbReference>
<dbReference type="PANTHER" id="PTHR45339:SF1">
    <property type="entry name" value="HYBRID SIGNAL TRANSDUCTION HISTIDINE KINASE J"/>
    <property type="match status" value="1"/>
</dbReference>
<keyword evidence="21" id="KW-0175">Coiled coil</keyword>
<dbReference type="InterPro" id="IPR005467">
    <property type="entry name" value="His_kinase_dom"/>
</dbReference>
<evidence type="ECO:0000256" key="15">
    <source>
        <dbReference type="ARBA" id="ARBA00023136"/>
    </source>
</evidence>
<comment type="subcellular location">
    <subcellularLocation>
        <location evidence="2">Cell membrane</location>
        <topology evidence="2">Multi-pass membrane protein</topology>
    </subcellularLocation>
</comment>
<dbReference type="SMART" id="SM00086">
    <property type="entry name" value="PAC"/>
    <property type="match status" value="4"/>
</dbReference>
<dbReference type="CDD" id="cd00082">
    <property type="entry name" value="HisKA"/>
    <property type="match status" value="1"/>
</dbReference>
<dbReference type="Gene3D" id="3.40.50.2300">
    <property type="match status" value="1"/>
</dbReference>
<comment type="caution">
    <text evidence="28">The sequence shown here is derived from an EMBL/GenBank/DDBJ whole genome shotgun (WGS) entry which is preliminary data.</text>
</comment>
<keyword evidence="15" id="KW-0472">Membrane</keyword>
<dbReference type="Pfam" id="PF01627">
    <property type="entry name" value="Hpt"/>
    <property type="match status" value="1"/>
</dbReference>
<evidence type="ECO:0000256" key="9">
    <source>
        <dbReference type="ARBA" id="ARBA00022741"/>
    </source>
</evidence>
<evidence type="ECO:0000313" key="28">
    <source>
        <dbReference type="EMBL" id="NDY93178.1"/>
    </source>
</evidence>
<dbReference type="Pfam" id="PF00989">
    <property type="entry name" value="PAS"/>
    <property type="match status" value="2"/>
</dbReference>
<dbReference type="InterPro" id="IPR001789">
    <property type="entry name" value="Sig_transdc_resp-reg_receiver"/>
</dbReference>
<dbReference type="Gene3D" id="3.30.565.10">
    <property type="entry name" value="Histidine kinase-like ATPase, C-terminal domain"/>
    <property type="match status" value="1"/>
</dbReference>
<evidence type="ECO:0000256" key="8">
    <source>
        <dbReference type="ARBA" id="ARBA00022729"/>
    </source>
</evidence>
<dbReference type="SMART" id="SM00448">
    <property type="entry name" value="REC"/>
    <property type="match status" value="1"/>
</dbReference>
<evidence type="ECO:0000256" key="16">
    <source>
        <dbReference type="ARBA" id="ARBA00023306"/>
    </source>
</evidence>
<evidence type="ECO:0000256" key="3">
    <source>
        <dbReference type="ARBA" id="ARBA00012438"/>
    </source>
</evidence>
<evidence type="ECO:0000256" key="2">
    <source>
        <dbReference type="ARBA" id="ARBA00004651"/>
    </source>
</evidence>
<feature type="domain" description="PAC" evidence="26">
    <location>
        <begin position="450"/>
        <end position="500"/>
    </location>
</feature>
<dbReference type="SMART" id="SM00387">
    <property type="entry name" value="HATPase_c"/>
    <property type="match status" value="1"/>
</dbReference>
<evidence type="ECO:0000256" key="11">
    <source>
        <dbReference type="ARBA" id="ARBA00022840"/>
    </source>
</evidence>
<keyword evidence="13" id="KW-0902">Two-component regulatory system</keyword>
<keyword evidence="4" id="KW-1003">Cell membrane</keyword>
<dbReference type="CDD" id="cd16922">
    <property type="entry name" value="HATPase_EvgS-ArcB-TorS-like"/>
    <property type="match status" value="1"/>
</dbReference>
<keyword evidence="14" id="KW-0843">Virulence</keyword>
<feature type="modified residue" description="Phosphohistidine" evidence="19">
    <location>
        <position position="1488"/>
    </location>
</feature>
<feature type="domain" description="Response regulatory" evidence="24">
    <location>
        <begin position="1272"/>
        <end position="1388"/>
    </location>
</feature>
<dbReference type="SUPFAM" id="SSF52172">
    <property type="entry name" value="CheY-like"/>
    <property type="match status" value="1"/>
</dbReference>
<keyword evidence="10" id="KW-0418">Kinase</keyword>
<dbReference type="Gene3D" id="3.30.450.20">
    <property type="entry name" value="PAS domain"/>
    <property type="match status" value="4"/>
</dbReference>
<accession>A0A7C9TLH6</accession>
<sequence>MSATPTTVAGGLGLAMQTLFQSSPTPLVLYELAELRLLAVNDAFLDLYGYSAPEALQLRLTDLYPEADRATVARRAPELQGLAYVGQWRHLRKDGRPLDVEARSHGLEVDGRACRVAAFNDISAFKRTLSRDRRRLAVMERLIQGAPLPELLGQLVGDHESLFPPSRCGIQLVGAGLEHISVGVLRAPQPPDSPTGQWLSHVEPVLGADGTVLGKVLAWLSHTPLNDELDHLGFTARLAALAIQQRAAAQRLRQSEQQLRDLLQAIPDMVWLCDVQGRLLDCNAAFETMTGTRRSQLLGQSHLGLPTPPGPDHAEVLRGAGSVTGELWVPPPHGGPQRLLEVVRTPIHGAHGQPLGVISVARDITLLRQGTRAIAQQEQLVETMLNQSNDAIALLEPDARRFITFNHSACQGLGYSREDFSRLSPRDFLMPEDVARLDRAVVRVMAGETLRHELRHRRRDGSLQLAALTLSAVSVAGRDLLCAVWQDITEQRRREERLQRLTQAYAVLGSVNEAIVRMRDPVSLFGEVCRIAVEVGGFRMAWIGGPDGKGRVRPQLYAGHSDGYAEQLSLSADPQGDGPVDRLLATRAPVVIPDILADPGLAPRHQLALERGYRAVALFPIEQADPRRWHCLAVYSETTDPIDAEQLTLYSRAARDLGFALDYADSQAERQNEQRLREQLVESVDGLFFAVDAQGRLVLWNRRVEEVTGLGHEQLVSTPALEFFEEGDRERMRAAMRIVFETGEGREQARLRTHQGQLRTFLFVSRRVVLPQGPVIVGTGLDISERVLVEQALQATQTHLEDLVALRTQALENANDRLRREDERLRTMLALSQRASQLSEEELLAEGLSAILRLGGNTRWAALSDEDSALMTPRLLGCTVDGQPLPPLPALPQWRLRLLAGREPISLGDPAERRGWHQGGWIEEPAPDGDDLLVLREDGTAMVPTSTTAPLPLDVRRVLVAPVFDGDRLVAVVATGDNDAKPWDSDARELQLLAADLMRILTRRRVELALSQAKAEAEAANQAKSAFLANMSHEIRTPMNAIVGFTHLLQKEAFNATQLDHLRKIAEAGRHLSQVIDDILDFSKIEASKVQLEEEDFTLDVSLQRTLDMVRERALAKGLGLELDHGDPGLALRGDRLRLEQILLNLLGNAVKFTDAGMVRLRVRRGRQQGSLHWLRFEVQDTGPGMSEAQILQLFQPFQQGDASTTRRFGGTGLGLAISRRLARLMGGDIEVDSQPGQGSRFWVDLPFASSQASPGRHYTELAPVPQLPGTRLLLVEDNPINQEVACALLQSMGAEVAVAGDGQQALLRCQAEAFHLVLMDIQMPVLDGLRATEALRRLPGYAQVPIIAMTANAFEEDRQRCLAAGMDDYLPKPVDPAALRQCLTRWLRHACALPAHALPTPAPGPLPLPVSGVAPRPPAGQGPHGLPPDLIAVPGLDWAGALRRNEGQWPRYQRLLQLFHNHHRHDARQLRTQWDQGEHAAVLARVHALRGAAASIGATALEQQAQALETALRAPAATRPAPAPDAPDGVTRLPAPQPAWLLEALCTELDALLGPLGVLGSLPAPPSAPVAGEPWGREQAQDALLALLALLHSHDTAACELFDRQAIALAPWLGLEAGALAQAIEEFRFDDAALRLQAVLQRLGLLPGSGKAVD</sequence>
<evidence type="ECO:0000256" key="18">
    <source>
        <dbReference type="ARBA" id="ARBA00070152"/>
    </source>
</evidence>
<keyword evidence="29" id="KW-1185">Reference proteome</keyword>
<organism evidence="28 29">
    <name type="scientific">Ideonella livida</name>
    <dbReference type="NCBI Taxonomy" id="2707176"/>
    <lineage>
        <taxon>Bacteria</taxon>
        <taxon>Pseudomonadati</taxon>
        <taxon>Pseudomonadota</taxon>
        <taxon>Betaproteobacteria</taxon>
        <taxon>Burkholderiales</taxon>
        <taxon>Sphaerotilaceae</taxon>
        <taxon>Ideonella</taxon>
    </lineage>
</organism>
<dbReference type="SUPFAM" id="SSF47226">
    <property type="entry name" value="Histidine-containing phosphotransfer domain, HPT domain"/>
    <property type="match status" value="1"/>
</dbReference>
<keyword evidence="9" id="KW-0547">Nucleotide-binding</keyword>
<evidence type="ECO:0000256" key="6">
    <source>
        <dbReference type="ARBA" id="ARBA00022679"/>
    </source>
</evidence>
<dbReference type="SMART" id="SM00388">
    <property type="entry name" value="HisKA"/>
    <property type="match status" value="1"/>
</dbReference>
<evidence type="ECO:0000256" key="19">
    <source>
        <dbReference type="PROSITE-ProRule" id="PRU00110"/>
    </source>
</evidence>
<dbReference type="SUPFAM" id="SSF55781">
    <property type="entry name" value="GAF domain-like"/>
    <property type="match status" value="1"/>
</dbReference>
<evidence type="ECO:0000256" key="17">
    <source>
        <dbReference type="ARBA" id="ARBA00058004"/>
    </source>
</evidence>
<dbReference type="RefSeq" id="WP_163459228.1">
    <property type="nucleotide sequence ID" value="NZ_JAAGOH010000029.1"/>
</dbReference>
<comment type="catalytic activity">
    <reaction evidence="1">
        <text>ATP + protein L-histidine = ADP + protein N-phospho-L-histidine.</text>
        <dbReference type="EC" id="2.7.13.3"/>
    </reaction>
</comment>
<dbReference type="GO" id="GO:0000155">
    <property type="term" value="F:phosphorelay sensor kinase activity"/>
    <property type="evidence" value="ECO:0007669"/>
    <property type="project" value="InterPro"/>
</dbReference>
<dbReference type="InterPro" id="IPR003594">
    <property type="entry name" value="HATPase_dom"/>
</dbReference>
<dbReference type="Pfam" id="PF13426">
    <property type="entry name" value="PAS_9"/>
    <property type="match status" value="2"/>
</dbReference>
<evidence type="ECO:0000256" key="20">
    <source>
        <dbReference type="PROSITE-ProRule" id="PRU00169"/>
    </source>
</evidence>
<dbReference type="Gene3D" id="1.20.120.160">
    <property type="entry name" value="HPT domain"/>
    <property type="match status" value="1"/>
</dbReference>
<dbReference type="InterPro" id="IPR008207">
    <property type="entry name" value="Sig_transdc_His_kin_Hpt_dom"/>
</dbReference>
<evidence type="ECO:0000256" key="12">
    <source>
        <dbReference type="ARBA" id="ARBA00022989"/>
    </source>
</evidence>
<evidence type="ECO:0000256" key="10">
    <source>
        <dbReference type="ARBA" id="ARBA00022777"/>
    </source>
</evidence>
<evidence type="ECO:0000259" key="26">
    <source>
        <dbReference type="PROSITE" id="PS50113"/>
    </source>
</evidence>
<dbReference type="PROSITE" id="PS50113">
    <property type="entry name" value="PAC"/>
    <property type="match status" value="1"/>
</dbReference>
<feature type="region of interest" description="Disordered" evidence="22">
    <location>
        <begin position="1409"/>
        <end position="1429"/>
    </location>
</feature>
<keyword evidence="12" id="KW-1133">Transmembrane helix</keyword>
<keyword evidence="7" id="KW-0812">Transmembrane</keyword>
<dbReference type="Pfam" id="PF00512">
    <property type="entry name" value="HisKA"/>
    <property type="match status" value="1"/>
</dbReference>
<feature type="coiled-coil region" evidence="21">
    <location>
        <begin position="1003"/>
        <end position="1030"/>
    </location>
</feature>
<dbReference type="PANTHER" id="PTHR45339">
    <property type="entry name" value="HYBRID SIGNAL TRANSDUCTION HISTIDINE KINASE J"/>
    <property type="match status" value="1"/>
</dbReference>
<dbReference type="Proteomes" id="UP000484255">
    <property type="component" value="Unassembled WGS sequence"/>
</dbReference>
<dbReference type="GO" id="GO:0006355">
    <property type="term" value="P:regulation of DNA-templated transcription"/>
    <property type="evidence" value="ECO:0007669"/>
    <property type="project" value="InterPro"/>
</dbReference>
<feature type="domain" description="PAS" evidence="25">
    <location>
        <begin position="673"/>
        <end position="743"/>
    </location>
</feature>